<dbReference type="InterPro" id="IPR010921">
    <property type="entry name" value="Trp_repressor/repl_initiator"/>
</dbReference>
<dbReference type="InterPro" id="IPR006600">
    <property type="entry name" value="HTH_CenpB_DNA-bd_dom"/>
</dbReference>
<gene>
    <name evidence="5" type="ORF">AB6A40_003085</name>
</gene>
<feature type="domain" description="HTH CENPB-type" evidence="4">
    <location>
        <begin position="344"/>
        <end position="420"/>
    </location>
</feature>
<evidence type="ECO:0000256" key="1">
    <source>
        <dbReference type="ARBA" id="ARBA00004123"/>
    </source>
</evidence>
<evidence type="ECO:0000313" key="5">
    <source>
        <dbReference type="EMBL" id="MFH4976376.1"/>
    </source>
</evidence>
<evidence type="ECO:0000256" key="3">
    <source>
        <dbReference type="SAM" id="MobiDB-lite"/>
    </source>
</evidence>
<evidence type="ECO:0000313" key="6">
    <source>
        <dbReference type="Proteomes" id="UP001608902"/>
    </source>
</evidence>
<evidence type="ECO:0000256" key="2">
    <source>
        <dbReference type="ARBA" id="ARBA00023125"/>
    </source>
</evidence>
<protein>
    <recommendedName>
        <fullName evidence="4">HTH CENPB-type domain-containing protein</fullName>
    </recommendedName>
</protein>
<dbReference type="InterPro" id="IPR009057">
    <property type="entry name" value="Homeodomain-like_sf"/>
</dbReference>
<dbReference type="InterPro" id="IPR051839">
    <property type="entry name" value="RD_transcriptional_regulator"/>
</dbReference>
<organism evidence="5 6">
    <name type="scientific">Gnathostoma spinigerum</name>
    <dbReference type="NCBI Taxonomy" id="75299"/>
    <lineage>
        <taxon>Eukaryota</taxon>
        <taxon>Metazoa</taxon>
        <taxon>Ecdysozoa</taxon>
        <taxon>Nematoda</taxon>
        <taxon>Chromadorea</taxon>
        <taxon>Rhabditida</taxon>
        <taxon>Spirurina</taxon>
        <taxon>Gnathostomatomorpha</taxon>
        <taxon>Gnathostomatoidea</taxon>
        <taxon>Gnathostomatidae</taxon>
        <taxon>Gnathostoma</taxon>
    </lineage>
</organism>
<dbReference type="SUPFAM" id="SSF46689">
    <property type="entry name" value="Homeodomain-like"/>
    <property type="match status" value="2"/>
</dbReference>
<evidence type="ECO:0000259" key="4">
    <source>
        <dbReference type="PROSITE" id="PS51253"/>
    </source>
</evidence>
<accession>A0ABD6EG54</accession>
<feature type="region of interest" description="Disordered" evidence="3">
    <location>
        <begin position="1"/>
        <end position="22"/>
    </location>
</feature>
<reference evidence="5 6" key="1">
    <citation type="submission" date="2024-08" db="EMBL/GenBank/DDBJ databases">
        <title>Gnathostoma spinigerum genome.</title>
        <authorList>
            <person name="Gonzalez-Bertolin B."/>
            <person name="Monzon S."/>
            <person name="Zaballos A."/>
            <person name="Jimenez P."/>
            <person name="Dekumyoy P."/>
            <person name="Varona S."/>
            <person name="Cuesta I."/>
            <person name="Sumanam S."/>
            <person name="Adisakwattana P."/>
            <person name="Gasser R.B."/>
            <person name="Hernandez-Gonzalez A."/>
            <person name="Young N.D."/>
            <person name="Perteguer M.J."/>
        </authorList>
    </citation>
    <scope>NUCLEOTIDE SEQUENCE [LARGE SCALE GENOMIC DNA]</scope>
    <source>
        <strain evidence="5">AL3</strain>
        <tissue evidence="5">Liver</tissue>
    </source>
</reference>
<comment type="caution">
    <text evidence="5">The sequence shown here is derived from an EMBL/GenBank/DDBJ whole genome shotgun (WGS) entry which is preliminary data.</text>
</comment>
<feature type="domain" description="HTH CENPB-type" evidence="4">
    <location>
        <begin position="536"/>
        <end position="616"/>
    </location>
</feature>
<name>A0ABD6EG54_9BILA</name>
<dbReference type="PROSITE" id="PS51253">
    <property type="entry name" value="HTH_CENPB"/>
    <property type="match status" value="2"/>
</dbReference>
<dbReference type="PANTHER" id="PTHR33215:SF13">
    <property type="entry name" value="PROTEIN DISTAL ANTENNA"/>
    <property type="match status" value="1"/>
</dbReference>
<keyword evidence="6" id="KW-1185">Reference proteome</keyword>
<sequence>MDTVRMRTTGDLGRLFSTPPPDKTVSSSFSFNSSPQLLSLSPLITFPMDRSWSSSNPSISCPHQLIYRIPPNFASPVLSSPVTFESIVLPTVVPQSEHSLKHSFYPLEPLCPTTAADSNTLNISGNDVRTNFFVSTDPNLTSLPLNYELSPNSNLPIHQILLENSNRHPKPSSSSFAHQLVKDPSENHCIQPTNTVVHRPRPIRPSSRLQLSHIRPTLAAIFSENHDTPLDLSQHGCRQSVADTESPQSPHQHQQQQQSHNFMPVCNNSNLNSNWIAIKFGAASGPNRMSYPREFKLMVINYYYTNGENKYRTCKEFQITKSMLNGWLQKIEKIRQSRPGSLKSGRSGRKPQFPTIEKQLFSLYTAHLGTGRKVGNRWIRETARNLAQQQCSKQELAGMCQFSERWLSNFKKRYHINLNRDWSCGSNVQGCSDVTTASAPSTGDPSSSPTLSISVVDHTPPNSECGIDVRESGCSSSCNDTDVDAADMSDVERSLSLSLNQEQIQELLTKPGQLPIQAFYERFPWLYRKNSTTGEPGKRGRKVQFPDVEKVLFERLKSRQAGGERISNRWLQSQARQLASQLCPGVLEEATKSARCLFSEHWLHNFKKRYGVSLKMQSTSRKIASDGTVSINSDRVTNAKTTKCTTFCSDMKDPADHSNLKAVAGSEGIVKSSSNLDVVTELQNWFMNQYRVSADLATVN</sequence>
<dbReference type="GO" id="GO:0005634">
    <property type="term" value="C:nucleus"/>
    <property type="evidence" value="ECO:0007669"/>
    <property type="project" value="UniProtKB-SubCell"/>
</dbReference>
<dbReference type="Proteomes" id="UP001608902">
    <property type="component" value="Unassembled WGS sequence"/>
</dbReference>
<dbReference type="PANTHER" id="PTHR33215">
    <property type="entry name" value="PROTEIN DISTAL ANTENNA"/>
    <property type="match status" value="1"/>
</dbReference>
<dbReference type="EMBL" id="JBGFUD010001504">
    <property type="protein sequence ID" value="MFH4976376.1"/>
    <property type="molecule type" value="Genomic_DNA"/>
</dbReference>
<keyword evidence="2" id="KW-0238">DNA-binding</keyword>
<dbReference type="SUPFAM" id="SSF48295">
    <property type="entry name" value="TrpR-like"/>
    <property type="match status" value="1"/>
</dbReference>
<feature type="region of interest" description="Disordered" evidence="3">
    <location>
        <begin position="232"/>
        <end position="259"/>
    </location>
</feature>
<dbReference type="Gene3D" id="1.10.10.60">
    <property type="entry name" value="Homeodomain-like"/>
    <property type="match status" value="3"/>
</dbReference>
<feature type="compositionally biased region" description="Low complexity" evidence="3">
    <location>
        <begin position="246"/>
        <end position="259"/>
    </location>
</feature>
<comment type="subcellular location">
    <subcellularLocation>
        <location evidence="1">Nucleus</location>
    </subcellularLocation>
</comment>
<dbReference type="AlphaFoldDB" id="A0ABD6EG54"/>
<proteinExistence type="predicted"/>
<dbReference type="GO" id="GO:0003677">
    <property type="term" value="F:DNA binding"/>
    <property type="evidence" value="ECO:0007669"/>
    <property type="project" value="UniProtKB-KW"/>
</dbReference>
<dbReference type="Pfam" id="PF03221">
    <property type="entry name" value="HTH_Tnp_Tc5"/>
    <property type="match status" value="2"/>
</dbReference>
<dbReference type="SMART" id="SM00674">
    <property type="entry name" value="CENPB"/>
    <property type="match status" value="2"/>
</dbReference>